<feature type="transmembrane region" description="Helical" evidence="1">
    <location>
        <begin position="14"/>
        <end position="34"/>
    </location>
</feature>
<protein>
    <submittedName>
        <fullName evidence="2">ECF transporter S component, folate family</fullName>
    </submittedName>
</protein>
<dbReference type="AlphaFoldDB" id="A0A1G8XZT5"/>
<keyword evidence="1" id="KW-0472">Membrane</keyword>
<proteinExistence type="predicted"/>
<feature type="transmembrane region" description="Helical" evidence="1">
    <location>
        <begin position="152"/>
        <end position="170"/>
    </location>
</feature>
<evidence type="ECO:0000313" key="3">
    <source>
        <dbReference type="Proteomes" id="UP000199433"/>
    </source>
</evidence>
<dbReference type="STRING" id="426701.SAMN04488098_100828"/>
<feature type="transmembrane region" description="Helical" evidence="1">
    <location>
        <begin position="121"/>
        <end position="140"/>
    </location>
</feature>
<feature type="transmembrane region" description="Helical" evidence="1">
    <location>
        <begin position="251"/>
        <end position="272"/>
    </location>
</feature>
<dbReference type="Gene3D" id="1.10.1760.20">
    <property type="match status" value="1"/>
</dbReference>
<dbReference type="InterPro" id="IPR024529">
    <property type="entry name" value="ECF_trnsprt_substrate-spec"/>
</dbReference>
<dbReference type="EMBL" id="FNFK01000008">
    <property type="protein sequence ID" value="SDJ96032.1"/>
    <property type="molecule type" value="Genomic_DNA"/>
</dbReference>
<accession>A0A1G8XZT5</accession>
<feature type="transmembrane region" description="Helical" evidence="1">
    <location>
        <begin position="88"/>
        <end position="106"/>
    </location>
</feature>
<sequence>MTATPHTGRRQNKWIHYGFIGLAGPLCLAFLIPFARAQSGMGGLNQLLDGTGDLQTILTDMLFLAFFTGLLLLISVAVSRQLEEESMLISLLLGLLVTGAPFLLFFQRELFQINLVYEDNGLIYGIAFLYYIWLLVFRAVRLSRWTMKNRTLGIAIVGLLVAMNITLGMVGVTTPVVRITFAFLPTALIGMLFGPWIGGFGAVMADILGFIIGPGIGGFFPGFTLSAFLTGLIYGLFLNKRDVTLKRIIMAEVLIALFVNLTLNTIWLHILTQNPIAVLLPPRLIQNAIMVVVRIATVRFFAGNKQMKKIYAKFSTARH</sequence>
<dbReference type="InterPro" id="IPR030949">
    <property type="entry name" value="ECF_S_folate_fam"/>
</dbReference>
<dbReference type="RefSeq" id="WP_245683015.1">
    <property type="nucleotide sequence ID" value="NZ_FNFK01000008.1"/>
</dbReference>
<keyword evidence="1" id="KW-1133">Transmembrane helix</keyword>
<keyword evidence="1" id="KW-0812">Transmembrane</keyword>
<keyword evidence="3" id="KW-1185">Reference proteome</keyword>
<dbReference type="GO" id="GO:0022857">
    <property type="term" value="F:transmembrane transporter activity"/>
    <property type="evidence" value="ECO:0007669"/>
    <property type="project" value="InterPro"/>
</dbReference>
<dbReference type="Proteomes" id="UP000199433">
    <property type="component" value="Unassembled WGS sequence"/>
</dbReference>
<reference evidence="3" key="1">
    <citation type="submission" date="2016-10" db="EMBL/GenBank/DDBJ databases">
        <authorList>
            <person name="Varghese N."/>
            <person name="Submissions S."/>
        </authorList>
    </citation>
    <scope>NUCLEOTIDE SEQUENCE [LARGE SCALE GENOMIC DNA]</scope>
    <source>
        <strain evidence="3">DSM 19181</strain>
    </source>
</reference>
<feature type="transmembrane region" description="Helical" evidence="1">
    <location>
        <begin position="200"/>
        <end position="217"/>
    </location>
</feature>
<organism evidence="2 3">
    <name type="scientific">Alkalibacterium thalassium</name>
    <dbReference type="NCBI Taxonomy" id="426701"/>
    <lineage>
        <taxon>Bacteria</taxon>
        <taxon>Bacillati</taxon>
        <taxon>Bacillota</taxon>
        <taxon>Bacilli</taxon>
        <taxon>Lactobacillales</taxon>
        <taxon>Carnobacteriaceae</taxon>
        <taxon>Alkalibacterium</taxon>
    </lineage>
</organism>
<dbReference type="NCBIfam" id="TIGR04518">
    <property type="entry name" value="ECF_S_folT_fam"/>
    <property type="match status" value="1"/>
</dbReference>
<dbReference type="Pfam" id="PF12822">
    <property type="entry name" value="ECF_trnsprt"/>
    <property type="match status" value="1"/>
</dbReference>
<evidence type="ECO:0000313" key="2">
    <source>
        <dbReference type="EMBL" id="SDJ96032.1"/>
    </source>
</evidence>
<gene>
    <name evidence="2" type="ORF">SAMN04488098_100828</name>
</gene>
<name>A0A1G8XZT5_9LACT</name>
<feature type="transmembrane region" description="Helical" evidence="1">
    <location>
        <begin position="54"/>
        <end position="76"/>
    </location>
</feature>
<feature type="transmembrane region" description="Helical" evidence="1">
    <location>
        <begin position="223"/>
        <end position="239"/>
    </location>
</feature>
<evidence type="ECO:0000256" key="1">
    <source>
        <dbReference type="SAM" id="Phobius"/>
    </source>
</evidence>